<keyword evidence="2" id="KW-1185">Reference proteome</keyword>
<dbReference type="Proteomes" id="UP001139035">
    <property type="component" value="Unassembled WGS sequence"/>
</dbReference>
<dbReference type="Pfam" id="PF04365">
    <property type="entry name" value="BrnT_toxin"/>
    <property type="match status" value="1"/>
</dbReference>
<dbReference type="InterPro" id="IPR007460">
    <property type="entry name" value="BrnT_toxin"/>
</dbReference>
<evidence type="ECO:0000313" key="1">
    <source>
        <dbReference type="EMBL" id="MCE7029764.1"/>
    </source>
</evidence>
<dbReference type="Gene3D" id="3.10.450.530">
    <property type="entry name" value="Ribonuclease toxin, BrnT, of type II toxin-antitoxin system"/>
    <property type="match status" value="1"/>
</dbReference>
<accession>A0A9X1P4R7</accession>
<reference evidence="1" key="1">
    <citation type="submission" date="2022-01" db="EMBL/GenBank/DDBJ databases">
        <title>Jiella avicenniae sp. nov., a novel endophytic bacterium isolated from bark of Avicennia marina.</title>
        <authorList>
            <person name="Tuo L."/>
        </authorList>
    </citation>
    <scope>NUCLEOTIDE SEQUENCE</scope>
    <source>
        <strain evidence="1">CBK1P-4</strain>
    </source>
</reference>
<dbReference type="InterPro" id="IPR038573">
    <property type="entry name" value="BrnT_sf"/>
</dbReference>
<organism evidence="1 2">
    <name type="scientific">Jiella avicenniae</name>
    <dbReference type="NCBI Taxonomy" id="2907202"/>
    <lineage>
        <taxon>Bacteria</taxon>
        <taxon>Pseudomonadati</taxon>
        <taxon>Pseudomonadota</taxon>
        <taxon>Alphaproteobacteria</taxon>
        <taxon>Hyphomicrobiales</taxon>
        <taxon>Aurantimonadaceae</taxon>
        <taxon>Jiella</taxon>
    </lineage>
</organism>
<protein>
    <submittedName>
        <fullName evidence="1">BrnT family toxin</fullName>
    </submittedName>
</protein>
<comment type="caution">
    <text evidence="1">The sequence shown here is derived from an EMBL/GenBank/DDBJ whole genome shotgun (WGS) entry which is preliminary data.</text>
</comment>
<dbReference type="EMBL" id="JAJUWU010000018">
    <property type="protein sequence ID" value="MCE7029764.1"/>
    <property type="molecule type" value="Genomic_DNA"/>
</dbReference>
<sequence>MKVAGFDWDGGNWPKCGRHGVSRDEIETLFRAGPAVYADPNHSATEQRLRAIGRTLGDRWLFVAFTYRRREGRTLVRPVSARYMHGKEVAFYDGRKVVEENAGTLDRRGG</sequence>
<name>A0A9X1P4R7_9HYPH</name>
<dbReference type="AlphaFoldDB" id="A0A9X1P4R7"/>
<dbReference type="RefSeq" id="WP_233720758.1">
    <property type="nucleotide sequence ID" value="NZ_JAJUWU010000018.1"/>
</dbReference>
<evidence type="ECO:0000313" key="2">
    <source>
        <dbReference type="Proteomes" id="UP001139035"/>
    </source>
</evidence>
<gene>
    <name evidence="1" type="ORF">LZD57_17385</name>
</gene>
<proteinExistence type="predicted"/>